<evidence type="ECO:0000256" key="1">
    <source>
        <dbReference type="SAM" id="SignalP"/>
    </source>
</evidence>
<reference evidence="2 3" key="1">
    <citation type="submission" date="2020-08" db="EMBL/GenBank/DDBJ databases">
        <authorList>
            <person name="Koutsovoulos G."/>
            <person name="Danchin GJ E."/>
        </authorList>
    </citation>
    <scope>NUCLEOTIDE SEQUENCE [LARGE SCALE GENOMIC DNA]</scope>
</reference>
<dbReference type="AlphaFoldDB" id="A0A6V7XF56"/>
<evidence type="ECO:0000313" key="2">
    <source>
        <dbReference type="EMBL" id="CAD2197865.1"/>
    </source>
</evidence>
<proteinExistence type="predicted"/>
<dbReference type="EMBL" id="CAJEWN010001489">
    <property type="protein sequence ID" value="CAD2197865.1"/>
    <property type="molecule type" value="Genomic_DNA"/>
</dbReference>
<protein>
    <submittedName>
        <fullName evidence="2">Uncharacterized protein</fullName>
    </submittedName>
</protein>
<dbReference type="Proteomes" id="UP000580250">
    <property type="component" value="Unassembled WGS sequence"/>
</dbReference>
<evidence type="ECO:0000313" key="3">
    <source>
        <dbReference type="Proteomes" id="UP000580250"/>
    </source>
</evidence>
<sequence length="77" mass="8969">MFFKFIFIPILLFSLFQFLPPLIYAENYCDMCGYEFKGEMEEITLRVFPQISSPVGEMITLEYDKVETGSGSYSEVK</sequence>
<gene>
    <name evidence="2" type="ORF">MENT_LOCUS51144</name>
</gene>
<feature type="chain" id="PRO_5028003772" evidence="1">
    <location>
        <begin position="26"/>
        <end position="77"/>
    </location>
</feature>
<organism evidence="2 3">
    <name type="scientific">Meloidogyne enterolobii</name>
    <name type="common">Root-knot nematode worm</name>
    <name type="synonym">Meloidogyne mayaguensis</name>
    <dbReference type="NCBI Taxonomy" id="390850"/>
    <lineage>
        <taxon>Eukaryota</taxon>
        <taxon>Metazoa</taxon>
        <taxon>Ecdysozoa</taxon>
        <taxon>Nematoda</taxon>
        <taxon>Chromadorea</taxon>
        <taxon>Rhabditida</taxon>
        <taxon>Tylenchina</taxon>
        <taxon>Tylenchomorpha</taxon>
        <taxon>Tylenchoidea</taxon>
        <taxon>Meloidogynidae</taxon>
        <taxon>Meloidogyninae</taxon>
        <taxon>Meloidogyne</taxon>
    </lineage>
</organism>
<accession>A0A6V7XF56</accession>
<feature type="signal peptide" evidence="1">
    <location>
        <begin position="1"/>
        <end position="25"/>
    </location>
</feature>
<name>A0A6V7XF56_MELEN</name>
<keyword evidence="1" id="KW-0732">Signal</keyword>
<comment type="caution">
    <text evidence="2">The sequence shown here is derived from an EMBL/GenBank/DDBJ whole genome shotgun (WGS) entry which is preliminary data.</text>
</comment>